<dbReference type="CDD" id="cd07731">
    <property type="entry name" value="ComA-like_MBL-fold"/>
    <property type="match status" value="1"/>
</dbReference>
<dbReference type="PROSITE" id="PS51257">
    <property type="entry name" value="PROKAR_LIPOPROTEIN"/>
    <property type="match status" value="1"/>
</dbReference>
<organism evidence="2">
    <name type="scientific">Metalysinibacillus saudimassiliensis</name>
    <dbReference type="NCBI Taxonomy" id="1461583"/>
    <lineage>
        <taxon>Bacteria</taxon>
        <taxon>Bacillati</taxon>
        <taxon>Bacillota</taxon>
        <taxon>Bacilli</taxon>
        <taxon>Bacillales</taxon>
        <taxon>Caryophanaceae</taxon>
        <taxon>Metalysinibacillus</taxon>
    </lineage>
</organism>
<dbReference type="EMBL" id="LN483075">
    <property type="protein sequence ID" value="CEA03197.1"/>
    <property type="molecule type" value="Genomic_DNA"/>
</dbReference>
<dbReference type="InterPro" id="IPR036415">
    <property type="entry name" value="Lamin_tail_dom_sf"/>
</dbReference>
<accession>A0A078MCR4</accession>
<dbReference type="PANTHER" id="PTHR30619:SF7">
    <property type="entry name" value="BETA-LACTAMASE DOMAIN PROTEIN"/>
    <property type="match status" value="1"/>
</dbReference>
<dbReference type="AlphaFoldDB" id="A0A078MCR4"/>
<dbReference type="InterPro" id="IPR001322">
    <property type="entry name" value="Lamin_tail_dom"/>
</dbReference>
<dbReference type="Pfam" id="PF00932">
    <property type="entry name" value="LTD"/>
    <property type="match status" value="1"/>
</dbReference>
<feature type="domain" description="LTD" evidence="1">
    <location>
        <begin position="285"/>
        <end position="393"/>
    </location>
</feature>
<proteinExistence type="predicted"/>
<name>A0A078MCR4_9BACL</name>
<dbReference type="PATRIC" id="fig|1461583.4.peg.1427"/>
<dbReference type="InterPro" id="IPR001279">
    <property type="entry name" value="Metallo-B-lactamas"/>
</dbReference>
<evidence type="ECO:0000313" key="2">
    <source>
        <dbReference type="EMBL" id="CEA03197.1"/>
    </source>
</evidence>
<dbReference type="InterPro" id="IPR052159">
    <property type="entry name" value="Competence_DNA_uptake"/>
</dbReference>
<dbReference type="SMART" id="SM00849">
    <property type="entry name" value="Lactamase_B"/>
    <property type="match status" value="1"/>
</dbReference>
<gene>
    <name evidence="2" type="ORF">BN1050_01471</name>
</gene>
<dbReference type="PROSITE" id="PS51841">
    <property type="entry name" value="LTD"/>
    <property type="match status" value="1"/>
</dbReference>
<dbReference type="SUPFAM" id="SSF74853">
    <property type="entry name" value="Lamin A/C globular tail domain"/>
    <property type="match status" value="1"/>
</dbReference>
<dbReference type="InterPro" id="IPR036866">
    <property type="entry name" value="RibonucZ/Hydroxyglut_hydro"/>
</dbReference>
<dbReference type="Pfam" id="PF00753">
    <property type="entry name" value="Lactamase_B"/>
    <property type="match status" value="1"/>
</dbReference>
<dbReference type="InterPro" id="IPR035681">
    <property type="entry name" value="ComA-like_MBL"/>
</dbReference>
<protein>
    <submittedName>
        <fullName evidence="2">ComEC family competence protein</fullName>
    </submittedName>
</protein>
<dbReference type="Gene3D" id="3.60.15.10">
    <property type="entry name" value="Ribonuclease Z/Hydroxyacylglutathione hydrolase-like"/>
    <property type="match status" value="1"/>
</dbReference>
<dbReference type="SUPFAM" id="SSF56281">
    <property type="entry name" value="Metallo-hydrolase/oxidoreductase"/>
    <property type="match status" value="1"/>
</dbReference>
<evidence type="ECO:0000259" key="1">
    <source>
        <dbReference type="PROSITE" id="PS51841"/>
    </source>
</evidence>
<dbReference type="HOGENOM" id="CLU_010363_0_1_9"/>
<sequence length="393" mass="42431">MKRYTWLILALVVLVIAGCTQVPQEKKETTEIKGDATLQVQFLDVGQGDSILVIAPNGKTMLVDAGTKGAGRNVASYIKGLGITKLDFVVATHPDADHIGGLVPILQELEVGTFVDSGKEHTSQTFIDMLTLIDEHDVNYEVPTIGESWQLDKKVKVEVLYANEAAKDNNDASIVLRVSYGEVSYLLTGDAGIKLEKEMLANGDVQATFLKAGHHGSNTSSSHEFIKAVQPEVAILSYGEGNKYGHPHKEVVDALTAEDVEIYTTAESGTIITATDGVHYSITGVPFEHLEGKKPTDVSITRKDLIGEEVDITNDSNEAVSLYNWQLISVEGNQVFTFPKVTLQPGKKITVTSGSGAKEGKSHLKWTGKQIWLNDGDAAILKDAKGAVVSELD</sequence>
<reference evidence="2" key="1">
    <citation type="submission" date="2014-07" db="EMBL/GenBank/DDBJ databases">
        <authorList>
            <person name="Urmite Genomes Urmite Genomes"/>
        </authorList>
    </citation>
    <scope>NUCLEOTIDE SEQUENCE</scope>
    <source>
        <strain evidence="2">13S34_air</strain>
    </source>
</reference>
<dbReference type="Gene3D" id="2.60.40.1260">
    <property type="entry name" value="Lamin Tail domain"/>
    <property type="match status" value="1"/>
</dbReference>
<dbReference type="PANTHER" id="PTHR30619">
    <property type="entry name" value="DNA INTERNALIZATION/COMPETENCE PROTEIN COMEC/REC2"/>
    <property type="match status" value="1"/>
</dbReference>